<reference evidence="8 9" key="1">
    <citation type="submission" date="2015-04" db="EMBL/GenBank/DDBJ databases">
        <title>The complete genome sequence of the hyperthermophilic, obligate iron-reducing archaeon Geoglobus ahangari strain 234T.</title>
        <authorList>
            <person name="Manzella M.P."/>
            <person name="Holmes D.E."/>
            <person name="Rocheleau J.M."/>
            <person name="Chung A."/>
            <person name="Reguera G."/>
            <person name="Kashefi K."/>
        </authorList>
    </citation>
    <scope>NUCLEOTIDE SEQUENCE [LARGE SCALE GENOMIC DNA]</scope>
    <source>
        <strain evidence="8 9">234</strain>
    </source>
</reference>
<dbReference type="InterPro" id="IPR029467">
    <property type="entry name" value="Cyt_c7-like"/>
</dbReference>
<dbReference type="PANTHER" id="PTHR35038:SF8">
    <property type="entry name" value="C-TYPE POLYHEME CYTOCHROME OMCC"/>
    <property type="match status" value="1"/>
</dbReference>
<protein>
    <submittedName>
        <fullName evidence="8">Nitrate/TMAO reductase</fullName>
    </submittedName>
</protein>
<proteinExistence type="predicted"/>
<dbReference type="Pfam" id="PF14522">
    <property type="entry name" value="Cytochrome_C7"/>
    <property type="match status" value="1"/>
</dbReference>
<feature type="domain" description="Cytochrome c7-like" evidence="7">
    <location>
        <begin position="158"/>
        <end position="218"/>
    </location>
</feature>
<dbReference type="GO" id="GO:0016491">
    <property type="term" value="F:oxidoreductase activity"/>
    <property type="evidence" value="ECO:0007669"/>
    <property type="project" value="TreeGrafter"/>
</dbReference>
<keyword evidence="9" id="KW-1185">Reference proteome</keyword>
<evidence type="ECO:0000256" key="1">
    <source>
        <dbReference type="ARBA" id="ARBA00022448"/>
    </source>
</evidence>
<organism evidence="8 9">
    <name type="scientific">Geoglobus ahangari</name>
    <dbReference type="NCBI Taxonomy" id="113653"/>
    <lineage>
        <taxon>Archaea</taxon>
        <taxon>Methanobacteriati</taxon>
        <taxon>Methanobacteriota</taxon>
        <taxon>Archaeoglobi</taxon>
        <taxon>Archaeoglobales</taxon>
        <taxon>Archaeoglobaceae</taxon>
        <taxon>Geoglobus</taxon>
    </lineage>
</organism>
<dbReference type="InterPro" id="IPR036280">
    <property type="entry name" value="Multihaem_cyt_sf"/>
</dbReference>
<accession>A0A0F7IHG4</accession>
<dbReference type="Proteomes" id="UP000034723">
    <property type="component" value="Chromosome"/>
</dbReference>
<dbReference type="OrthoDB" id="374513at2157"/>
<evidence type="ECO:0000259" key="7">
    <source>
        <dbReference type="Pfam" id="PF14522"/>
    </source>
</evidence>
<dbReference type="InterPro" id="IPR051829">
    <property type="entry name" value="Multiheme_Cytochr_ET"/>
</dbReference>
<keyword evidence="1" id="KW-0813">Transport</keyword>
<dbReference type="PANTHER" id="PTHR35038">
    <property type="entry name" value="DISSIMILATORY SULFITE REDUCTASE SIRA"/>
    <property type="match status" value="1"/>
</dbReference>
<name>A0A0F7IHG4_9EURY</name>
<evidence type="ECO:0000256" key="6">
    <source>
        <dbReference type="ARBA" id="ARBA00023004"/>
    </source>
</evidence>
<dbReference type="RefSeq" id="WP_048094358.1">
    <property type="nucleotide sequence ID" value="NZ_CP011267.1"/>
</dbReference>
<sequence>MNFKSLPLIALLIISGILIAVEGYNTYKFVEDDPRFCKTCHLMEEAWYKWNESPHREITCHECHKANMEDNMRLLVTYFTLRPEEVSDDVHVVIPNERCEHCHFTKSEKWPYVAETAGHKFHLENAHANCIDCHGGRVHRFVPDRNECLNCHSDKVIKVKQMNFHCTNCHNFLADVKVNGEDILPKPQDCRKCHSDRNIILSMPEGAHANSNCDMCHQPHITEEPFSCQTCHSLPDKPIHQNHADKDCKSCHVPHQQIDIRPTCESCHTDRVDHYPTLSCTVCHK</sequence>
<dbReference type="GO" id="GO:0046872">
    <property type="term" value="F:metal ion binding"/>
    <property type="evidence" value="ECO:0007669"/>
    <property type="project" value="UniProtKB-KW"/>
</dbReference>
<dbReference type="STRING" id="113653.GAH_00286"/>
<keyword evidence="5" id="KW-0249">Electron transport</keyword>
<evidence type="ECO:0000313" key="8">
    <source>
        <dbReference type="EMBL" id="AKG92360.1"/>
    </source>
</evidence>
<dbReference type="HOGENOM" id="CLU_975215_0_0_2"/>
<dbReference type="InParanoid" id="A0A0F7IHG4"/>
<evidence type="ECO:0000256" key="5">
    <source>
        <dbReference type="ARBA" id="ARBA00022982"/>
    </source>
</evidence>
<evidence type="ECO:0000256" key="3">
    <source>
        <dbReference type="ARBA" id="ARBA00022723"/>
    </source>
</evidence>
<gene>
    <name evidence="8" type="ORF">GAH_00286</name>
</gene>
<evidence type="ECO:0000256" key="2">
    <source>
        <dbReference type="ARBA" id="ARBA00022617"/>
    </source>
</evidence>
<dbReference type="InterPro" id="IPR038266">
    <property type="entry name" value="NapC/NirT_cytc_sf"/>
</dbReference>
<keyword evidence="3" id="KW-0479">Metal-binding</keyword>
<evidence type="ECO:0000313" key="9">
    <source>
        <dbReference type="Proteomes" id="UP000034723"/>
    </source>
</evidence>
<dbReference type="KEGG" id="gah:GAH_00286"/>
<dbReference type="CDD" id="cd08168">
    <property type="entry name" value="Cytochrom_C3"/>
    <property type="match status" value="1"/>
</dbReference>
<dbReference type="AlphaFoldDB" id="A0A0F7IHG4"/>
<keyword evidence="2" id="KW-0349">Heme</keyword>
<dbReference type="Gene3D" id="1.10.3820.10">
    <property type="entry name" value="Di-heme elbow motif domain"/>
    <property type="match status" value="1"/>
</dbReference>
<evidence type="ECO:0000256" key="4">
    <source>
        <dbReference type="ARBA" id="ARBA00022729"/>
    </source>
</evidence>
<dbReference type="EMBL" id="CP011267">
    <property type="protein sequence ID" value="AKG92360.1"/>
    <property type="molecule type" value="Genomic_DNA"/>
</dbReference>
<dbReference type="GeneID" id="24802872"/>
<dbReference type="SUPFAM" id="SSF48695">
    <property type="entry name" value="Multiheme cytochromes"/>
    <property type="match status" value="1"/>
</dbReference>
<keyword evidence="6" id="KW-0408">Iron</keyword>
<keyword evidence="4" id="KW-0732">Signal</keyword>